<comment type="subcellular location">
    <subcellularLocation>
        <location evidence="1 7">Cell membrane</location>
        <topology evidence="1 7">Multi-pass membrane protein</topology>
    </subcellularLocation>
</comment>
<dbReference type="OrthoDB" id="9796361at2"/>
<dbReference type="RefSeq" id="WP_114118024.1">
    <property type="nucleotide sequence ID" value="NZ_BMHU01000002.1"/>
</dbReference>
<feature type="domain" description="ABC transmembrane type-1" evidence="8">
    <location>
        <begin position="73"/>
        <end position="258"/>
    </location>
</feature>
<sequence>MTHDQLQATGAERQLTPLWSRTWVKIAGGFVVPIVIIAAWQIATVGGFVPPYRLPTPWSVVEAAQEQIQRGDLWLHIAISTQRVVVGFLVGSVIALAFAAIVGLSKVGGVLFAPTLVALRAVPSLAWVPLLILWLQVGEESKITLVAIGAFFPVYTTVADALRHVNPQLVEAGRSFGLRGWSLFRTVQLPAVVPSVVSGLRLALAQAWLFLVAAELLGASMGLGWMLNDSQQTGRVDRILLAIVLLALLGTISNAILVMFEKAVLKRWL</sequence>
<dbReference type="GO" id="GO:0005886">
    <property type="term" value="C:plasma membrane"/>
    <property type="evidence" value="ECO:0007669"/>
    <property type="project" value="UniProtKB-SubCell"/>
</dbReference>
<keyword evidence="5 7" id="KW-1133">Transmembrane helix</keyword>
<keyword evidence="3" id="KW-1003">Cell membrane</keyword>
<evidence type="ECO:0000259" key="8">
    <source>
        <dbReference type="PROSITE" id="PS50928"/>
    </source>
</evidence>
<name>A0A367XYS1_9MICO</name>
<dbReference type="CDD" id="cd06261">
    <property type="entry name" value="TM_PBP2"/>
    <property type="match status" value="1"/>
</dbReference>
<evidence type="ECO:0000256" key="6">
    <source>
        <dbReference type="ARBA" id="ARBA00023136"/>
    </source>
</evidence>
<evidence type="ECO:0000256" key="4">
    <source>
        <dbReference type="ARBA" id="ARBA00022692"/>
    </source>
</evidence>
<comment type="caution">
    <text evidence="9">The sequence shown here is derived from an EMBL/GenBank/DDBJ whole genome shotgun (WGS) entry which is preliminary data.</text>
</comment>
<dbReference type="Gene3D" id="1.10.3720.10">
    <property type="entry name" value="MetI-like"/>
    <property type="match status" value="1"/>
</dbReference>
<comment type="similarity">
    <text evidence="7">Belongs to the binding-protein-dependent transport system permease family.</text>
</comment>
<keyword evidence="4 7" id="KW-0812">Transmembrane</keyword>
<protein>
    <submittedName>
        <fullName evidence="9">ABC transporter permease</fullName>
    </submittedName>
</protein>
<dbReference type="GO" id="GO:0042918">
    <property type="term" value="P:alkanesulfonate transmembrane transport"/>
    <property type="evidence" value="ECO:0007669"/>
    <property type="project" value="UniProtKB-ARBA"/>
</dbReference>
<feature type="transmembrane region" description="Helical" evidence="7">
    <location>
        <begin position="208"/>
        <end position="227"/>
    </location>
</feature>
<dbReference type="SUPFAM" id="SSF161098">
    <property type="entry name" value="MetI-like"/>
    <property type="match status" value="1"/>
</dbReference>
<evidence type="ECO:0000313" key="10">
    <source>
        <dbReference type="Proteomes" id="UP000253508"/>
    </source>
</evidence>
<dbReference type="InterPro" id="IPR035906">
    <property type="entry name" value="MetI-like_sf"/>
</dbReference>
<evidence type="ECO:0000256" key="3">
    <source>
        <dbReference type="ARBA" id="ARBA00022475"/>
    </source>
</evidence>
<keyword evidence="6 7" id="KW-0472">Membrane</keyword>
<reference evidence="9 10" key="1">
    <citation type="submission" date="2018-07" db="EMBL/GenBank/DDBJ databases">
        <title>Microbacterium endoborsara sp. nov., a novel actinobacterium isolated from Borszczowia aralocaspica.</title>
        <authorList>
            <person name="An D."/>
        </authorList>
    </citation>
    <scope>NUCLEOTIDE SEQUENCE [LARGE SCALE GENOMIC DNA]</scope>
    <source>
        <strain evidence="9 10">C1.15228</strain>
    </source>
</reference>
<dbReference type="EMBL" id="QORO01000003">
    <property type="protein sequence ID" value="RCK58420.1"/>
    <property type="molecule type" value="Genomic_DNA"/>
</dbReference>
<evidence type="ECO:0000256" key="1">
    <source>
        <dbReference type="ARBA" id="ARBA00004651"/>
    </source>
</evidence>
<evidence type="ECO:0000256" key="7">
    <source>
        <dbReference type="RuleBase" id="RU363032"/>
    </source>
</evidence>
<dbReference type="AlphaFoldDB" id="A0A367XYS1"/>
<feature type="transmembrane region" description="Helical" evidence="7">
    <location>
        <begin position="117"/>
        <end position="137"/>
    </location>
</feature>
<dbReference type="FunFam" id="1.10.3720.10:FF:000003">
    <property type="entry name" value="Aliphatic sulfonate ABC transporter permease"/>
    <property type="match status" value="1"/>
</dbReference>
<dbReference type="Pfam" id="PF00528">
    <property type="entry name" value="BPD_transp_1"/>
    <property type="match status" value="1"/>
</dbReference>
<proteinExistence type="inferred from homology"/>
<evidence type="ECO:0000256" key="5">
    <source>
        <dbReference type="ARBA" id="ARBA00022989"/>
    </source>
</evidence>
<dbReference type="PROSITE" id="PS50928">
    <property type="entry name" value="ABC_TM1"/>
    <property type="match status" value="1"/>
</dbReference>
<feature type="transmembrane region" description="Helical" evidence="7">
    <location>
        <begin position="23"/>
        <end position="43"/>
    </location>
</feature>
<evidence type="ECO:0000313" key="9">
    <source>
        <dbReference type="EMBL" id="RCK58420.1"/>
    </source>
</evidence>
<dbReference type="PANTHER" id="PTHR30151">
    <property type="entry name" value="ALKANE SULFONATE ABC TRANSPORTER-RELATED, MEMBRANE SUBUNIT"/>
    <property type="match status" value="1"/>
</dbReference>
<feature type="transmembrane region" description="Helical" evidence="7">
    <location>
        <begin position="239"/>
        <end position="260"/>
    </location>
</feature>
<dbReference type="PANTHER" id="PTHR30151:SF38">
    <property type="entry name" value="ALIPHATIC SULFONATES TRANSPORT PERMEASE PROTEIN SSUC-RELATED"/>
    <property type="match status" value="1"/>
</dbReference>
<evidence type="ECO:0000256" key="2">
    <source>
        <dbReference type="ARBA" id="ARBA00022448"/>
    </source>
</evidence>
<keyword evidence="2 7" id="KW-0813">Transport</keyword>
<organism evidence="9 10">
    <name type="scientific">Microbacterium sorbitolivorans</name>
    <dbReference type="NCBI Taxonomy" id="1867410"/>
    <lineage>
        <taxon>Bacteria</taxon>
        <taxon>Bacillati</taxon>
        <taxon>Actinomycetota</taxon>
        <taxon>Actinomycetes</taxon>
        <taxon>Micrococcales</taxon>
        <taxon>Microbacteriaceae</taxon>
        <taxon>Microbacterium</taxon>
    </lineage>
</organism>
<accession>A0A367XYS1</accession>
<gene>
    <name evidence="9" type="ORF">DTO57_09635</name>
</gene>
<dbReference type="Proteomes" id="UP000253508">
    <property type="component" value="Unassembled WGS sequence"/>
</dbReference>
<dbReference type="InterPro" id="IPR000515">
    <property type="entry name" value="MetI-like"/>
</dbReference>
<keyword evidence="10" id="KW-1185">Reference proteome</keyword>
<feature type="transmembrane region" description="Helical" evidence="7">
    <location>
        <begin position="84"/>
        <end position="105"/>
    </location>
</feature>